<proteinExistence type="inferred from homology"/>
<evidence type="ECO:0000313" key="6">
    <source>
        <dbReference type="EMBL" id="CAH1801056.1"/>
    </source>
</evidence>
<dbReference type="Gene3D" id="3.40.50.150">
    <property type="entry name" value="Vaccinia Virus protein VP39"/>
    <property type="match status" value="1"/>
</dbReference>
<dbReference type="InterPro" id="IPR050078">
    <property type="entry name" value="Ribosomal_L11_MeTrfase_PrmA"/>
</dbReference>
<accession>A0A8S4Q5F7</accession>
<evidence type="ECO:0000313" key="7">
    <source>
        <dbReference type="Proteomes" id="UP000749559"/>
    </source>
</evidence>
<comment type="caution">
    <text evidence="6">The sequence shown here is derived from an EMBL/GenBank/DDBJ whole genome shotgun (WGS) entry which is preliminary data.</text>
</comment>
<dbReference type="Pfam" id="PF06325">
    <property type="entry name" value="PrmA"/>
    <property type="match status" value="1"/>
</dbReference>
<keyword evidence="7" id="KW-1185">Reference proteome</keyword>
<name>A0A8S4Q5F7_OWEFU</name>
<dbReference type="EMBL" id="CAIIXF020000012">
    <property type="protein sequence ID" value="CAH1801056.1"/>
    <property type="molecule type" value="Genomic_DNA"/>
</dbReference>
<dbReference type="GO" id="GO:0016279">
    <property type="term" value="F:protein-lysine N-methyltransferase activity"/>
    <property type="evidence" value="ECO:0007669"/>
    <property type="project" value="TreeGrafter"/>
</dbReference>
<keyword evidence="1" id="KW-0489">Methyltransferase</keyword>
<organism evidence="6 7">
    <name type="scientific">Owenia fusiformis</name>
    <name type="common">Polychaete worm</name>
    <dbReference type="NCBI Taxonomy" id="6347"/>
    <lineage>
        <taxon>Eukaryota</taxon>
        <taxon>Metazoa</taxon>
        <taxon>Spiralia</taxon>
        <taxon>Lophotrochozoa</taxon>
        <taxon>Annelida</taxon>
        <taxon>Polychaeta</taxon>
        <taxon>Sedentaria</taxon>
        <taxon>Canalipalpata</taxon>
        <taxon>Sabellida</taxon>
        <taxon>Oweniida</taxon>
        <taxon>Oweniidae</taxon>
        <taxon>Owenia</taxon>
    </lineage>
</organism>
<evidence type="ECO:0000256" key="4">
    <source>
        <dbReference type="ARBA" id="ARBA00041867"/>
    </source>
</evidence>
<evidence type="ECO:0000256" key="3">
    <source>
        <dbReference type="ARBA" id="ARBA00037932"/>
    </source>
</evidence>
<evidence type="ECO:0000256" key="2">
    <source>
        <dbReference type="ARBA" id="ARBA00022679"/>
    </source>
</evidence>
<dbReference type="GO" id="GO:0005759">
    <property type="term" value="C:mitochondrial matrix"/>
    <property type="evidence" value="ECO:0007669"/>
    <property type="project" value="TreeGrafter"/>
</dbReference>
<dbReference type="Proteomes" id="UP000749559">
    <property type="component" value="Unassembled WGS sequence"/>
</dbReference>
<dbReference type="CDD" id="cd02440">
    <property type="entry name" value="AdoMet_MTases"/>
    <property type="match status" value="1"/>
</dbReference>
<sequence length="212" mass="24209">MNILTKTRLLRTLSKSFVRRILRFYTHQKHPDIHTWMKMHMEISRRHMTPEMQLYLLTSRCALYNVPASSDESVDNTWNDPYWMFYWPGGQVLSRYILDNPKIFATKRVLDVGSGCGASAIAAAMMGARVVANDISKDAVEATKVNAALNNVSVDTSTKDFIGETDIDVDIVFLGDMFYDQEFTNIVYDWITHLSRNGTRILIGDPGRVHLL</sequence>
<evidence type="ECO:0000256" key="5">
    <source>
        <dbReference type="ARBA" id="ARBA00042266"/>
    </source>
</evidence>
<dbReference type="PANTHER" id="PTHR43648:SF1">
    <property type="entry name" value="ELECTRON TRANSFER FLAVOPROTEIN BETA SUBUNIT LYSINE METHYLTRANSFERASE"/>
    <property type="match status" value="1"/>
</dbReference>
<dbReference type="AlphaFoldDB" id="A0A8S4Q5F7"/>
<dbReference type="InterPro" id="IPR029063">
    <property type="entry name" value="SAM-dependent_MTases_sf"/>
</dbReference>
<feature type="non-terminal residue" evidence="6">
    <location>
        <position position="212"/>
    </location>
</feature>
<dbReference type="GO" id="GO:0032259">
    <property type="term" value="P:methylation"/>
    <property type="evidence" value="ECO:0007669"/>
    <property type="project" value="UniProtKB-KW"/>
</dbReference>
<evidence type="ECO:0000256" key="1">
    <source>
        <dbReference type="ARBA" id="ARBA00022603"/>
    </source>
</evidence>
<dbReference type="PANTHER" id="PTHR43648">
    <property type="entry name" value="ELECTRON TRANSFER FLAVOPROTEIN BETA SUBUNIT LYSINE METHYLTRANSFERASE"/>
    <property type="match status" value="1"/>
</dbReference>
<gene>
    <name evidence="6" type="ORF">OFUS_LOCUS24879</name>
</gene>
<keyword evidence="2" id="KW-0808">Transferase</keyword>
<protein>
    <recommendedName>
        <fullName evidence="5">ETFB lysine methyltransferase</fullName>
    </recommendedName>
    <alternativeName>
        <fullName evidence="4">Protein N-lysine methyltransferase METTL20</fullName>
    </alternativeName>
</protein>
<dbReference type="OrthoDB" id="194386at2759"/>
<comment type="similarity">
    <text evidence="3">Belongs to the methyltransferase superfamily. ETFBKMT family.</text>
</comment>
<reference evidence="6" key="1">
    <citation type="submission" date="2022-03" db="EMBL/GenBank/DDBJ databases">
        <authorList>
            <person name="Martin C."/>
        </authorList>
    </citation>
    <scope>NUCLEOTIDE SEQUENCE</scope>
</reference>
<dbReference type="SUPFAM" id="SSF53335">
    <property type="entry name" value="S-adenosyl-L-methionine-dependent methyltransferases"/>
    <property type="match status" value="1"/>
</dbReference>